<dbReference type="EMBL" id="QXFU01002633">
    <property type="protein sequence ID" value="KAE8983381.1"/>
    <property type="molecule type" value="Genomic_DNA"/>
</dbReference>
<evidence type="ECO:0000313" key="7">
    <source>
        <dbReference type="Proteomes" id="UP000435112"/>
    </source>
</evidence>
<gene>
    <name evidence="3" type="ORF">PR001_g22725</name>
    <name evidence="2" type="ORF">PR002_g23270</name>
    <name evidence="4" type="ORF">PR003_g23920</name>
</gene>
<dbReference type="Proteomes" id="UP000429607">
    <property type="component" value="Unassembled WGS sequence"/>
</dbReference>
<dbReference type="OrthoDB" id="10285555at2759"/>
<dbReference type="Proteomes" id="UP000435112">
    <property type="component" value="Unassembled WGS sequence"/>
</dbReference>
<evidence type="ECO:0000313" key="5">
    <source>
        <dbReference type="Proteomes" id="UP000429607"/>
    </source>
</evidence>
<sequence length="67" mass="7290">MRLKNKLCCMIVLLSTGPSTRALSDQAHAASIGLEPAANAPSRHLRGHDELPPTLDIDTVLRNKIFL</sequence>
<protein>
    <recommendedName>
        <fullName evidence="8">RxLR effector protein</fullName>
    </recommendedName>
</protein>
<organism evidence="4 6">
    <name type="scientific">Phytophthora rubi</name>
    <dbReference type="NCBI Taxonomy" id="129364"/>
    <lineage>
        <taxon>Eukaryota</taxon>
        <taxon>Sar</taxon>
        <taxon>Stramenopiles</taxon>
        <taxon>Oomycota</taxon>
        <taxon>Peronosporomycetes</taxon>
        <taxon>Peronosporales</taxon>
        <taxon>Peronosporaceae</taxon>
        <taxon>Phytophthora</taxon>
    </lineage>
</organism>
<comment type="caution">
    <text evidence="4">The sequence shown here is derived from an EMBL/GenBank/DDBJ whole genome shotgun (WGS) entry which is preliminary data.</text>
</comment>
<reference evidence="4 6" key="1">
    <citation type="submission" date="2018-08" db="EMBL/GenBank/DDBJ databases">
        <title>Genomic investigation of the strawberry pathogen Phytophthora fragariae indicates pathogenicity is determined by transcriptional variation in three key races.</title>
        <authorList>
            <person name="Adams T.M."/>
            <person name="Armitage A.D."/>
            <person name="Sobczyk M.K."/>
            <person name="Bates H.J."/>
            <person name="Dunwell J.M."/>
            <person name="Nellist C.F."/>
            <person name="Harrison R.J."/>
        </authorList>
    </citation>
    <scope>NUCLEOTIDE SEQUENCE [LARGE SCALE GENOMIC DNA]</scope>
    <source>
        <strain evidence="3 5">SCRP249</strain>
        <strain evidence="2 7">SCRP324</strain>
        <strain evidence="4 6">SCRP333</strain>
    </source>
</reference>
<evidence type="ECO:0000313" key="2">
    <source>
        <dbReference type="EMBL" id="KAE8983381.1"/>
    </source>
</evidence>
<evidence type="ECO:0000313" key="6">
    <source>
        <dbReference type="Proteomes" id="UP000434957"/>
    </source>
</evidence>
<dbReference type="Proteomes" id="UP000434957">
    <property type="component" value="Unassembled WGS sequence"/>
</dbReference>
<evidence type="ECO:0000313" key="4">
    <source>
        <dbReference type="EMBL" id="KAE9295778.1"/>
    </source>
</evidence>
<accession>A0A6A4CV54</accession>
<dbReference type="EMBL" id="QXFV01002572">
    <property type="protein sequence ID" value="KAE8985990.1"/>
    <property type="molecule type" value="Genomic_DNA"/>
</dbReference>
<evidence type="ECO:0008006" key="8">
    <source>
        <dbReference type="Google" id="ProtNLM"/>
    </source>
</evidence>
<keyword evidence="1" id="KW-0732">Signal</keyword>
<name>A0A6A4CV54_9STRA</name>
<keyword evidence="6" id="KW-1185">Reference proteome</keyword>
<feature type="signal peptide" evidence="1">
    <location>
        <begin position="1"/>
        <end position="22"/>
    </location>
</feature>
<dbReference type="AlphaFoldDB" id="A0A6A4CV54"/>
<feature type="chain" id="PRO_5036167311" description="RxLR effector protein" evidence="1">
    <location>
        <begin position="23"/>
        <end position="67"/>
    </location>
</feature>
<proteinExistence type="predicted"/>
<dbReference type="EMBL" id="QXFT01002600">
    <property type="protein sequence ID" value="KAE9295778.1"/>
    <property type="molecule type" value="Genomic_DNA"/>
</dbReference>
<evidence type="ECO:0000313" key="3">
    <source>
        <dbReference type="EMBL" id="KAE8985990.1"/>
    </source>
</evidence>
<evidence type="ECO:0000256" key="1">
    <source>
        <dbReference type="SAM" id="SignalP"/>
    </source>
</evidence>